<evidence type="ECO:0000313" key="2">
    <source>
        <dbReference type="EMBL" id="GCL60931.1"/>
    </source>
</evidence>
<dbReference type="InterPro" id="IPR007048">
    <property type="entry name" value="IraD/Gp25-like"/>
</dbReference>
<comment type="caution">
    <text evidence="2">The sequence shown here is derived from an EMBL/GenBank/DDBJ whole genome shotgun (WGS) entry which is preliminary data.</text>
</comment>
<dbReference type="Proteomes" id="UP000301751">
    <property type="component" value="Unassembled WGS sequence"/>
</dbReference>
<evidence type="ECO:0000313" key="3">
    <source>
        <dbReference type="Proteomes" id="UP000301751"/>
    </source>
</evidence>
<protein>
    <submittedName>
        <fullName evidence="2">Baseplate protein</fullName>
    </submittedName>
</protein>
<accession>A0A480AH28</accession>
<feature type="domain" description="IraD/Gp25-like" evidence="1">
    <location>
        <begin position="29"/>
        <end position="119"/>
    </location>
</feature>
<gene>
    <name evidence="2" type="ORF">AQPW35_00120</name>
</gene>
<sequence>MAAGAGFLGTGWAFPPRFEAGGAGVAMVSGHDDIAQSLAILLATRRGERVLREDFGCELSAFLFGEISQRMVGQVRDLVSDAILHHEPRIRLDEVQVSAERAGEGVLLVTIDYTVRATNSRFNLVYPFYLREASTPGGA</sequence>
<dbReference type="OrthoDB" id="9802846at2"/>
<dbReference type="AlphaFoldDB" id="A0A480AH28"/>
<dbReference type="RefSeq" id="WP_137730726.1">
    <property type="nucleotide sequence ID" value="NZ_BJCL01000001.1"/>
</dbReference>
<proteinExistence type="predicted"/>
<keyword evidence="3" id="KW-1185">Reference proteome</keyword>
<dbReference type="EMBL" id="BJCL01000001">
    <property type="protein sequence ID" value="GCL60931.1"/>
    <property type="molecule type" value="Genomic_DNA"/>
</dbReference>
<dbReference type="SUPFAM" id="SSF160719">
    <property type="entry name" value="gpW/gp25-like"/>
    <property type="match status" value="1"/>
</dbReference>
<dbReference type="Gene3D" id="3.10.450.40">
    <property type="match status" value="1"/>
</dbReference>
<reference evidence="3" key="1">
    <citation type="submission" date="2019-03" db="EMBL/GenBank/DDBJ databases">
        <title>Aquabacterium pictum sp.nov., the first bacteriochlorophyll a-containing freshwater bacterium in the genus Aquabacterium of the class Betaproteobacteria.</title>
        <authorList>
            <person name="Hirose S."/>
            <person name="Tank M."/>
            <person name="Hara E."/>
            <person name="Tamaki H."/>
            <person name="Takaichi S."/>
            <person name="Haruta S."/>
            <person name="Hanada S."/>
        </authorList>
    </citation>
    <scope>NUCLEOTIDE SEQUENCE [LARGE SCALE GENOMIC DNA]</scope>
    <source>
        <strain evidence="3">W35</strain>
    </source>
</reference>
<dbReference type="Pfam" id="PF04965">
    <property type="entry name" value="GPW_gp25"/>
    <property type="match status" value="1"/>
</dbReference>
<name>A0A480AH28_9BURK</name>
<evidence type="ECO:0000259" key="1">
    <source>
        <dbReference type="Pfam" id="PF04965"/>
    </source>
</evidence>
<organism evidence="2 3">
    <name type="scientific">Pseudaquabacterium pictum</name>
    <dbReference type="NCBI Taxonomy" id="2315236"/>
    <lineage>
        <taxon>Bacteria</taxon>
        <taxon>Pseudomonadati</taxon>
        <taxon>Pseudomonadota</taxon>
        <taxon>Betaproteobacteria</taxon>
        <taxon>Burkholderiales</taxon>
        <taxon>Sphaerotilaceae</taxon>
        <taxon>Pseudaquabacterium</taxon>
    </lineage>
</organism>